<evidence type="ECO:0000256" key="1">
    <source>
        <dbReference type="SAM" id="MobiDB-lite"/>
    </source>
</evidence>
<reference evidence="2" key="1">
    <citation type="submission" date="2014-11" db="EMBL/GenBank/DDBJ databases">
        <authorList>
            <person name="Otto D Thomas"/>
            <person name="Naeem Raeece"/>
        </authorList>
    </citation>
    <scope>NUCLEOTIDE SEQUENCE</scope>
</reference>
<dbReference type="AlphaFoldDB" id="A0A0G4HGN7"/>
<protein>
    <submittedName>
        <fullName evidence="2">Uncharacterized protein</fullName>
    </submittedName>
</protein>
<accession>A0A0G4HGN7</accession>
<gene>
    <name evidence="2" type="ORF">Cvel_27297</name>
</gene>
<feature type="region of interest" description="Disordered" evidence="1">
    <location>
        <begin position="348"/>
        <end position="372"/>
    </location>
</feature>
<evidence type="ECO:0000313" key="2">
    <source>
        <dbReference type="EMBL" id="CEM43113.1"/>
    </source>
</evidence>
<feature type="region of interest" description="Disordered" evidence="1">
    <location>
        <begin position="297"/>
        <end position="333"/>
    </location>
</feature>
<proteinExistence type="predicted"/>
<feature type="region of interest" description="Disordered" evidence="1">
    <location>
        <begin position="126"/>
        <end position="191"/>
    </location>
</feature>
<organism evidence="2">
    <name type="scientific">Chromera velia CCMP2878</name>
    <dbReference type="NCBI Taxonomy" id="1169474"/>
    <lineage>
        <taxon>Eukaryota</taxon>
        <taxon>Sar</taxon>
        <taxon>Alveolata</taxon>
        <taxon>Colpodellida</taxon>
        <taxon>Chromeraceae</taxon>
        <taxon>Chromera</taxon>
    </lineage>
</organism>
<sequence length="614" mass="66126">MVHQRFASVDVSSLAIPQGSWQSAFQTSMDSGKLNTGISFENNGRRLLLFMSHKKMRPKAFADLVRCLLPSGPSHNIPVEFLAAQATRKAIKLPDAVHLFGVAVNRGYELLVGERPELVVLNLKAKGKKSGGGGKKNSENGESGPESAPESSAGGSRRASPSKFGSPDKEEVSPAGSGPVRKRQKSVPAGPRKEAPVSVWWNFVREDWTPAEAASASCVQIEMGTECVEGCFFLSHHTRNPSLLFMSVGHVAHEPPMDFEGDRFETVRVDGDTVTLYVVVRGLKIDSPTEGTFKIFSPLGSGREAQPQESERATAGVKRAAVSPGRTPMGRPPVSLIPLVKPTAAASASARVPQFQTPKIVPNQKKEPVPSTVSAAVSSEATPLPSSQNVADSPELCVRWSVVGEADIGVQEWNDLLHDSCMLKVVVWREDGRKGVVDLLEHGLCSFLSLDFIWINFTPLIHGLLVLHPEFELCTPVWKREQIAGVTELKELLKGRVLDKGGFRVVFADCKPKDVLRFEGSAFLHDRQGKCTYGEMDETEIPVVKPWPHHGRAISWTGWTSAPPGSLGSVEQLPHGFVFESDVPVVAGKCGSPLTGLDPLSLSGSLLSPGGGGV</sequence>
<dbReference type="EMBL" id="CDMZ01002613">
    <property type="protein sequence ID" value="CEM43113.1"/>
    <property type="molecule type" value="Genomic_DNA"/>
</dbReference>
<dbReference type="VEuPathDB" id="CryptoDB:Cvel_27297"/>
<name>A0A0G4HGN7_9ALVE</name>
<feature type="compositionally biased region" description="Low complexity" evidence="1">
    <location>
        <begin position="140"/>
        <end position="162"/>
    </location>
</feature>